<dbReference type="Proteomes" id="UP001169217">
    <property type="component" value="Unassembled WGS sequence"/>
</dbReference>
<dbReference type="PANTHER" id="PTHR42791">
    <property type="entry name" value="GNAT FAMILY ACETYLTRANSFERASE"/>
    <property type="match status" value="1"/>
</dbReference>
<dbReference type="PROSITE" id="PS51186">
    <property type="entry name" value="GNAT"/>
    <property type="match status" value="1"/>
</dbReference>
<reference evidence="2" key="1">
    <citation type="submission" date="2023-04" db="EMBL/GenBank/DDBJ databases">
        <title>Colletotrichum limetticola genome sequence.</title>
        <authorList>
            <person name="Baroncelli R."/>
        </authorList>
    </citation>
    <scope>NUCLEOTIDE SEQUENCE</scope>
    <source>
        <strain evidence="2">KLA-Anderson</strain>
    </source>
</reference>
<evidence type="ECO:0000313" key="2">
    <source>
        <dbReference type="EMBL" id="KAK0378525.1"/>
    </source>
</evidence>
<accession>A0ABQ9Q3Y4</accession>
<evidence type="ECO:0000259" key="1">
    <source>
        <dbReference type="PROSITE" id="PS51186"/>
    </source>
</evidence>
<proteinExistence type="predicted"/>
<dbReference type="InterPro" id="IPR000182">
    <property type="entry name" value="GNAT_dom"/>
</dbReference>
<evidence type="ECO:0000313" key="3">
    <source>
        <dbReference type="Proteomes" id="UP001169217"/>
    </source>
</evidence>
<dbReference type="CDD" id="cd04301">
    <property type="entry name" value="NAT_SF"/>
    <property type="match status" value="1"/>
</dbReference>
<dbReference type="Pfam" id="PF13508">
    <property type="entry name" value="Acetyltransf_7"/>
    <property type="match status" value="1"/>
</dbReference>
<sequence length="82" mass="9147">MRLDYLAVHPDNQGKGIGTALVKSGISKAKELCLDIFIHAMEDGVDLYKRLGFVIGTEFLQDDTKYGGNGRVYRALMILKQE</sequence>
<organism evidence="2 3">
    <name type="scientific">Colletotrichum limetticola</name>
    <dbReference type="NCBI Taxonomy" id="1209924"/>
    <lineage>
        <taxon>Eukaryota</taxon>
        <taxon>Fungi</taxon>
        <taxon>Dikarya</taxon>
        <taxon>Ascomycota</taxon>
        <taxon>Pezizomycotina</taxon>
        <taxon>Sordariomycetes</taxon>
        <taxon>Hypocreomycetidae</taxon>
        <taxon>Glomerellales</taxon>
        <taxon>Glomerellaceae</taxon>
        <taxon>Colletotrichum</taxon>
        <taxon>Colletotrichum acutatum species complex</taxon>
    </lineage>
</organism>
<dbReference type="EMBL" id="JARUPT010000094">
    <property type="protein sequence ID" value="KAK0378525.1"/>
    <property type="molecule type" value="Genomic_DNA"/>
</dbReference>
<dbReference type="Gene3D" id="3.40.630.30">
    <property type="match status" value="1"/>
</dbReference>
<feature type="domain" description="N-acetyltransferase" evidence="1">
    <location>
        <begin position="1"/>
        <end position="82"/>
    </location>
</feature>
<comment type="caution">
    <text evidence="2">The sequence shown here is derived from an EMBL/GenBank/DDBJ whole genome shotgun (WGS) entry which is preliminary data.</text>
</comment>
<dbReference type="SUPFAM" id="SSF55729">
    <property type="entry name" value="Acyl-CoA N-acyltransferases (Nat)"/>
    <property type="match status" value="1"/>
</dbReference>
<name>A0ABQ9Q3Y4_9PEZI</name>
<gene>
    <name evidence="2" type="ORF">CLIM01_04154</name>
</gene>
<dbReference type="InterPro" id="IPR052523">
    <property type="entry name" value="Trichothecene_AcTrans"/>
</dbReference>
<dbReference type="InterPro" id="IPR016181">
    <property type="entry name" value="Acyl_CoA_acyltransferase"/>
</dbReference>
<dbReference type="PANTHER" id="PTHR42791:SF2">
    <property type="entry name" value="N-ACETYLTRANSFERASE DOMAIN-CONTAINING PROTEIN"/>
    <property type="match status" value="1"/>
</dbReference>
<keyword evidence="3" id="KW-1185">Reference proteome</keyword>
<protein>
    <submittedName>
        <fullName evidence="2">Acetyltransferase</fullName>
    </submittedName>
</protein>